<keyword evidence="5" id="KW-0547">Nucleotide-binding</keyword>
<dbReference type="GO" id="GO:0004386">
    <property type="term" value="F:helicase activity"/>
    <property type="evidence" value="ECO:0007669"/>
    <property type="project" value="UniProtKB-KW"/>
</dbReference>
<dbReference type="EMBL" id="CP048222">
    <property type="protein sequence ID" value="QHT66851.1"/>
    <property type="molecule type" value="Genomic_DNA"/>
</dbReference>
<evidence type="ECO:0000313" key="5">
    <source>
        <dbReference type="EMBL" id="QHT66851.1"/>
    </source>
</evidence>
<dbReference type="KEGG" id="rhoz:GXP67_09365"/>
<dbReference type="PANTHER" id="PTHR10799">
    <property type="entry name" value="SNF2/RAD54 HELICASE FAMILY"/>
    <property type="match status" value="1"/>
</dbReference>
<proteinExistence type="predicted"/>
<dbReference type="PROSITE" id="PS51192">
    <property type="entry name" value="HELICASE_ATP_BIND_1"/>
    <property type="match status" value="1"/>
</dbReference>
<dbReference type="Pfam" id="PF00176">
    <property type="entry name" value="SNF2-rel_dom"/>
    <property type="match status" value="1"/>
</dbReference>
<dbReference type="GO" id="GO:0016787">
    <property type="term" value="F:hydrolase activity"/>
    <property type="evidence" value="ECO:0007669"/>
    <property type="project" value="UniProtKB-KW"/>
</dbReference>
<dbReference type="PROSITE" id="PS51194">
    <property type="entry name" value="HELICASE_CTER"/>
    <property type="match status" value="1"/>
</dbReference>
<evidence type="ECO:0000256" key="1">
    <source>
        <dbReference type="ARBA" id="ARBA00022801"/>
    </source>
</evidence>
<sequence>MNVSPADPFQIVYSLYEHEYLGYLFESFVVELDQRGQLTLKNQNISSKNAIEFSTGLDETDFQLVKLMDGLQQDVILKKFYNKKISVADFFLKVYDPKKGDVLLQEVIEKYVESVKAKILNLIGEKMLFIMGSDGNPAWQRIYRIPEKATVLFHFRRNEDNTHYFPTVRHAHQKLEFQNKGAIIICNDPAWMILENKLYNFEKNVDGNKLKPFLNKKFILIPKNVEETYYKKFVAPLVASFDVYAKGFDIRSESYQPTAVLTFSEAHSSPVPVNLFSNGNGQEDVLTVEPTTESKIIFDLSFEYGKYSFRPDHATASSVSVEKTDDSYVFYKVRRMLDQERRKIQALQKIGLEIKNGKVSLDKETAFSWIYQHNDFLKQEGFILKQNISDHKRYFVGESSINVEITENRDWFDIFAKIRFGEFEIPFIQLRNLILHNKREFILPNGEIAIIPEAWRRQYSELFAFAEETDASTELTLKKYHVALVQDLQNGNLAQVTINNKLEKLRDFDKIEDFVLPQKFVGRLRPYQKAGYNWMQFLNKYKFGGCLADDMGLGKTVQTLALLQSQKEAGIKQTSLLVMPTSLVYNWEMEARKFTPQLRIFVYTGTHREKNLAQFEGYDLVLTSYGIIRIDIDMLKEFYFNYIILDESQAIKNPGSNISKAVVQLNARHRLILTGTPLENSTLDLWSQMSFINPGLLGTERFFRNEFLLPIEKKNDELKMQRLYAIIKPFIMRRHKSQVATELPEKVENIQYCKMDVEQEKEYEEAKSYFRNKILEQMDEKGKPKSQLILLQGLTKLRQIANHPRMVNPDYKGGSGKLEDVLHRLETAVGEHHKILIFSQFVKHLAILKEYLDEARITYTYLDGSTKDRKSQVELFQQDKNIQVFLISLKAGGLGLNLTAADYVFILDPWWNPAIEAQAVDRAHRIGQEQKVFTYKFITKNTVEEKILALQRNKKRLADELITTEESFVKSLSKEDILTLLD</sequence>
<evidence type="ECO:0000259" key="4">
    <source>
        <dbReference type="PROSITE" id="PS51194"/>
    </source>
</evidence>
<dbReference type="SUPFAM" id="SSF52540">
    <property type="entry name" value="P-loop containing nucleoside triphosphate hydrolases"/>
    <property type="match status" value="2"/>
</dbReference>
<dbReference type="GO" id="GO:0005524">
    <property type="term" value="F:ATP binding"/>
    <property type="evidence" value="ECO:0007669"/>
    <property type="project" value="InterPro"/>
</dbReference>
<keyword evidence="5" id="KW-0347">Helicase</keyword>
<dbReference type="InterPro" id="IPR038718">
    <property type="entry name" value="SNF2-like_sf"/>
</dbReference>
<keyword evidence="1" id="KW-0378">Hydrolase</keyword>
<dbReference type="SMART" id="SM00490">
    <property type="entry name" value="HELICc"/>
    <property type="match status" value="1"/>
</dbReference>
<reference evidence="5 6" key="1">
    <citation type="submission" date="2020-01" db="EMBL/GenBank/DDBJ databases">
        <authorList>
            <person name="Kim M.K."/>
        </authorList>
    </citation>
    <scope>NUCLEOTIDE SEQUENCE [LARGE SCALE GENOMIC DNA]</scope>
    <source>
        <strain evidence="5 6">172606-1</strain>
    </source>
</reference>
<dbReference type="Gene3D" id="3.40.50.300">
    <property type="entry name" value="P-loop containing nucleotide triphosphate hydrolases"/>
    <property type="match status" value="1"/>
</dbReference>
<keyword evidence="5" id="KW-0067">ATP-binding</keyword>
<evidence type="ECO:0000256" key="2">
    <source>
        <dbReference type="SAM" id="Coils"/>
    </source>
</evidence>
<dbReference type="SMART" id="SM00487">
    <property type="entry name" value="DEXDc"/>
    <property type="match status" value="1"/>
</dbReference>
<accession>A0A6C0GFM7</accession>
<gene>
    <name evidence="5" type="ORF">GXP67_09365</name>
</gene>
<dbReference type="InterPro" id="IPR000330">
    <property type="entry name" value="SNF2_N"/>
</dbReference>
<dbReference type="Proteomes" id="UP000480178">
    <property type="component" value="Chromosome"/>
</dbReference>
<dbReference type="InterPro" id="IPR014001">
    <property type="entry name" value="Helicase_ATP-bd"/>
</dbReference>
<evidence type="ECO:0000259" key="3">
    <source>
        <dbReference type="PROSITE" id="PS51192"/>
    </source>
</evidence>
<dbReference type="AlphaFoldDB" id="A0A6C0GFM7"/>
<dbReference type="RefSeq" id="WP_162442903.1">
    <property type="nucleotide sequence ID" value="NZ_CP048222.1"/>
</dbReference>
<dbReference type="CDD" id="cd18793">
    <property type="entry name" value="SF2_C_SNF"/>
    <property type="match status" value="1"/>
</dbReference>
<dbReference type="Pfam" id="PF00271">
    <property type="entry name" value="Helicase_C"/>
    <property type="match status" value="1"/>
</dbReference>
<dbReference type="InterPro" id="IPR001650">
    <property type="entry name" value="Helicase_C-like"/>
</dbReference>
<dbReference type="InterPro" id="IPR049730">
    <property type="entry name" value="SNF2/RAD54-like_C"/>
</dbReference>
<protein>
    <submittedName>
        <fullName evidence="5">DEAD/DEAH box helicase</fullName>
    </submittedName>
</protein>
<keyword evidence="2" id="KW-0175">Coiled coil</keyword>
<feature type="domain" description="Helicase ATP-binding" evidence="3">
    <location>
        <begin position="536"/>
        <end position="695"/>
    </location>
</feature>
<name>A0A6C0GFM7_9BACT</name>
<evidence type="ECO:0000313" key="6">
    <source>
        <dbReference type="Proteomes" id="UP000480178"/>
    </source>
</evidence>
<keyword evidence="6" id="KW-1185">Reference proteome</keyword>
<organism evidence="5 6">
    <name type="scientific">Rhodocytophaga rosea</name>
    <dbReference type="NCBI Taxonomy" id="2704465"/>
    <lineage>
        <taxon>Bacteria</taxon>
        <taxon>Pseudomonadati</taxon>
        <taxon>Bacteroidota</taxon>
        <taxon>Cytophagia</taxon>
        <taxon>Cytophagales</taxon>
        <taxon>Rhodocytophagaceae</taxon>
        <taxon>Rhodocytophaga</taxon>
    </lineage>
</organism>
<dbReference type="Gene3D" id="3.40.50.10810">
    <property type="entry name" value="Tandem AAA-ATPase domain"/>
    <property type="match status" value="1"/>
</dbReference>
<feature type="domain" description="Helicase C-terminal" evidence="4">
    <location>
        <begin position="817"/>
        <end position="969"/>
    </location>
</feature>
<feature type="coiled-coil region" evidence="2">
    <location>
        <begin position="940"/>
        <end position="967"/>
    </location>
</feature>
<dbReference type="InterPro" id="IPR027417">
    <property type="entry name" value="P-loop_NTPase"/>
</dbReference>
<dbReference type="CDD" id="cd18012">
    <property type="entry name" value="DEXQc_arch_SWI2_SNF2"/>
    <property type="match status" value="1"/>
</dbReference>